<protein>
    <submittedName>
        <fullName evidence="1">Uncharacterized protein</fullName>
    </submittedName>
</protein>
<comment type="caution">
    <text evidence="1">The sequence shown here is derived from an EMBL/GenBank/DDBJ whole genome shotgun (WGS) entry which is preliminary data.</text>
</comment>
<organism evidence="1 2">
    <name type="scientific">Psychrobacter nivimaris</name>
    <dbReference type="NCBI Taxonomy" id="281738"/>
    <lineage>
        <taxon>Bacteria</taxon>
        <taxon>Pseudomonadati</taxon>
        <taxon>Pseudomonadota</taxon>
        <taxon>Gammaproteobacteria</taxon>
        <taxon>Moraxellales</taxon>
        <taxon>Moraxellaceae</taxon>
        <taxon>Psychrobacter</taxon>
    </lineage>
</organism>
<gene>
    <name evidence="1" type="ORF">FQV37_2322</name>
</gene>
<evidence type="ECO:0000313" key="1">
    <source>
        <dbReference type="EMBL" id="KAF0567376.1"/>
    </source>
</evidence>
<dbReference type="RefSeq" id="WP_160023809.1">
    <property type="nucleotide sequence ID" value="NZ_VZIZ01000051.1"/>
</dbReference>
<dbReference type="Proteomes" id="UP000471465">
    <property type="component" value="Unassembled WGS sequence"/>
</dbReference>
<keyword evidence="2" id="KW-1185">Reference proteome</keyword>
<dbReference type="EMBL" id="VZIZ01000051">
    <property type="protein sequence ID" value="KAF0567376.1"/>
    <property type="molecule type" value="Genomic_DNA"/>
</dbReference>
<dbReference type="AlphaFoldDB" id="A0A6N7BWJ4"/>
<name>A0A6N7BWJ4_9GAMM</name>
<accession>A0A6N7BWJ4</accession>
<sequence>MQIPEPPAYDIDIQSIIETYQFVARGRNYSEGQPLRISVRNITDVIEAHPIAIHRSLLDPIIFAIDDMVLAEQRKPKSDG</sequence>
<reference evidence="1 2" key="1">
    <citation type="submission" date="2019-09" db="EMBL/GenBank/DDBJ databases">
        <title>Draft genome sequence of Psychrobacter nivimaris LAMA 639, in search for biotechnological relevant genes.</title>
        <authorList>
            <person name="Lima A.O.S."/>
            <person name="Staloch B.E.K."/>
            <person name="Freitas R.C."/>
            <person name="Niero H."/>
            <person name="Silva M.A.C."/>
        </authorList>
    </citation>
    <scope>NUCLEOTIDE SEQUENCE [LARGE SCALE GENOMIC DNA]</scope>
    <source>
        <strain evidence="1 2">LAMA 639</strain>
    </source>
</reference>
<evidence type="ECO:0000313" key="2">
    <source>
        <dbReference type="Proteomes" id="UP000471465"/>
    </source>
</evidence>
<proteinExistence type="predicted"/>